<dbReference type="Proteomes" id="UP000006757">
    <property type="component" value="Unassembled WGS sequence"/>
</dbReference>
<keyword evidence="3" id="KW-1185">Reference proteome</keyword>
<evidence type="ECO:0000313" key="2">
    <source>
        <dbReference type="EMBL" id="EKD02603.1"/>
    </source>
</evidence>
<gene>
    <name evidence="2" type="ORF">A1Q2_03029</name>
</gene>
<feature type="region of interest" description="Disordered" evidence="1">
    <location>
        <begin position="1"/>
        <end position="23"/>
    </location>
</feature>
<evidence type="ECO:0000313" key="3">
    <source>
        <dbReference type="Proteomes" id="UP000006757"/>
    </source>
</evidence>
<dbReference type="EMBL" id="AMBO01000278">
    <property type="protein sequence ID" value="EKD02603.1"/>
    <property type="molecule type" value="Genomic_DNA"/>
</dbReference>
<dbReference type="InParanoid" id="K1W0T2"/>
<evidence type="ECO:0000256" key="1">
    <source>
        <dbReference type="SAM" id="MobiDB-lite"/>
    </source>
</evidence>
<protein>
    <submittedName>
        <fullName evidence="2">Uncharacterized protein</fullName>
    </submittedName>
</protein>
<dbReference type="HOGENOM" id="CLU_2211808_0_0_1"/>
<name>K1W0T2_TRIAC</name>
<reference evidence="2 3" key="1">
    <citation type="journal article" date="2012" name="Eukaryot. Cell">
        <title>Genome sequence of the Trichosporon asahii environmental strain CBS 8904.</title>
        <authorList>
            <person name="Yang R.Y."/>
            <person name="Li H.T."/>
            <person name="Zhu H."/>
            <person name="Zhou G.P."/>
            <person name="Wang M."/>
            <person name="Wang L."/>
        </authorList>
    </citation>
    <scope>NUCLEOTIDE SEQUENCE [LARGE SCALE GENOMIC DNA]</scope>
    <source>
        <strain evidence="2 3">CBS 8904</strain>
    </source>
</reference>
<accession>K1W0T2</accession>
<comment type="caution">
    <text evidence="2">The sequence shown here is derived from an EMBL/GenBank/DDBJ whole genome shotgun (WGS) entry which is preliminary data.</text>
</comment>
<organism evidence="2 3">
    <name type="scientific">Trichosporon asahii var. asahii (strain CBS 8904)</name>
    <name type="common">Yeast</name>
    <dbReference type="NCBI Taxonomy" id="1220162"/>
    <lineage>
        <taxon>Eukaryota</taxon>
        <taxon>Fungi</taxon>
        <taxon>Dikarya</taxon>
        <taxon>Basidiomycota</taxon>
        <taxon>Agaricomycotina</taxon>
        <taxon>Tremellomycetes</taxon>
        <taxon>Trichosporonales</taxon>
        <taxon>Trichosporonaceae</taxon>
        <taxon>Trichosporon</taxon>
    </lineage>
</organism>
<feature type="region of interest" description="Disordered" evidence="1">
    <location>
        <begin position="63"/>
        <end position="91"/>
    </location>
</feature>
<dbReference type="AlphaFoldDB" id="K1W0T2"/>
<proteinExistence type="predicted"/>
<sequence>MHEGYALQRGTHKRRVQRPNARLNNSPALQLELFAASLVVTDTPNNALQAAQAAQAAQDSVGCQLGPRPLGRSGAPSATINTSRSSAAAPQAGSFSGIFGVLRTQQK</sequence>
<feature type="compositionally biased region" description="Polar residues" evidence="1">
    <location>
        <begin position="76"/>
        <end position="88"/>
    </location>
</feature>